<feature type="domain" description="SbsA Ig-like" evidence="4">
    <location>
        <begin position="42"/>
        <end position="139"/>
    </location>
</feature>
<feature type="signal peptide" evidence="3">
    <location>
        <begin position="1"/>
        <end position="18"/>
    </location>
</feature>
<dbReference type="EMBL" id="CP089983">
    <property type="protein sequence ID" value="WXB02390.1"/>
    <property type="molecule type" value="Genomic_DNA"/>
</dbReference>
<evidence type="ECO:0000256" key="2">
    <source>
        <dbReference type="SAM" id="MobiDB-lite"/>
    </source>
</evidence>
<name>A0ABZ2KV12_9BACT</name>
<protein>
    <submittedName>
        <fullName evidence="5">Ig-like domain-containing protein</fullName>
    </submittedName>
</protein>
<sequence length="481" mass="50165">MRKAWFIGVLSAAGIAGACGGSNDDAGSGRPDAGGEGSVITDDLPPVVLSRTPEDGAGQVSVRAPIEVTFSKRVELGATSATLSAGEVAVPVKMELSADGKKLTIAPQSPIVAPTKVTLSLQDIKSTAGVPMENTSWSWSAPRWLGVSNALESTQVVDGLRLAAGPGDRVSVAHVRASKWVVSTIAENGATWTDLGSPSDDPVGALALGKNGVLLGSFEAADNHIVTVKEWGEAGWKNVGDPVGRQGHLFGFLPPPTVITDNAGRPFITYFEGPPEGGGKLLAKALKSGTWPLLGNGPVESGDYGYMLGVALDKAGVLYVASRITGNEQAYVRFLAGDSWKVAGSSLTGDSKGFDSLRIAFDEAGTLFALGRFRIDDRNTRTRVLRYDGNSWSKVGEDLAAGDARSMGYDCLVSMRQHLFALIESKYGLLAFDVTKDASRPIELPLGIAGRSYGACTVDPNGAPVIAAGDGAHVSVQRLNR</sequence>
<gene>
    <name evidence="5" type="ORF">LVJ94_36430</name>
</gene>
<dbReference type="Pfam" id="PF13205">
    <property type="entry name" value="Big_5"/>
    <property type="match status" value="1"/>
</dbReference>
<reference evidence="5" key="1">
    <citation type="submission" date="2021-12" db="EMBL/GenBank/DDBJ databases">
        <title>Discovery of the Pendulisporaceae a myxobacterial family with distinct sporulation behavior and unique specialized metabolism.</title>
        <authorList>
            <person name="Garcia R."/>
            <person name="Popoff A."/>
            <person name="Bader C.D."/>
            <person name="Loehr J."/>
            <person name="Walesch S."/>
            <person name="Walt C."/>
            <person name="Boldt J."/>
            <person name="Bunk B."/>
            <person name="Haeckl F.J.F.P.J."/>
            <person name="Gunesch A.P."/>
            <person name="Birkelbach J."/>
            <person name="Nuebel U."/>
            <person name="Pietschmann T."/>
            <person name="Bach T."/>
            <person name="Mueller R."/>
        </authorList>
    </citation>
    <scope>NUCLEOTIDE SEQUENCE</scope>
    <source>
        <strain evidence="5">MSr11367</strain>
    </source>
</reference>
<dbReference type="PROSITE" id="PS51257">
    <property type="entry name" value="PROKAR_LIPOPROTEIN"/>
    <property type="match status" value="1"/>
</dbReference>
<dbReference type="InterPro" id="IPR032812">
    <property type="entry name" value="SbsA_Ig"/>
</dbReference>
<evidence type="ECO:0000259" key="4">
    <source>
        <dbReference type="Pfam" id="PF13205"/>
    </source>
</evidence>
<keyword evidence="1 3" id="KW-0732">Signal</keyword>
<dbReference type="SUPFAM" id="SSF63829">
    <property type="entry name" value="Calcium-dependent phosphotriesterase"/>
    <property type="match status" value="1"/>
</dbReference>
<organism evidence="5 6">
    <name type="scientific">Pendulispora rubella</name>
    <dbReference type="NCBI Taxonomy" id="2741070"/>
    <lineage>
        <taxon>Bacteria</taxon>
        <taxon>Pseudomonadati</taxon>
        <taxon>Myxococcota</taxon>
        <taxon>Myxococcia</taxon>
        <taxon>Myxococcales</taxon>
        <taxon>Sorangiineae</taxon>
        <taxon>Pendulisporaceae</taxon>
        <taxon>Pendulispora</taxon>
    </lineage>
</organism>
<feature type="chain" id="PRO_5045073763" evidence="3">
    <location>
        <begin position="19"/>
        <end position="481"/>
    </location>
</feature>
<keyword evidence="6" id="KW-1185">Reference proteome</keyword>
<dbReference type="RefSeq" id="WP_394832017.1">
    <property type="nucleotide sequence ID" value="NZ_CP089929.1"/>
</dbReference>
<evidence type="ECO:0000256" key="1">
    <source>
        <dbReference type="ARBA" id="ARBA00022729"/>
    </source>
</evidence>
<dbReference type="Gene3D" id="2.60.40.1220">
    <property type="match status" value="1"/>
</dbReference>
<dbReference type="InterPro" id="IPR014755">
    <property type="entry name" value="Cu-Rt/internalin_Ig-like"/>
</dbReference>
<dbReference type="Proteomes" id="UP001374803">
    <property type="component" value="Chromosome"/>
</dbReference>
<feature type="region of interest" description="Disordered" evidence="2">
    <location>
        <begin position="23"/>
        <end position="45"/>
    </location>
</feature>
<evidence type="ECO:0000313" key="5">
    <source>
        <dbReference type="EMBL" id="WXB02390.1"/>
    </source>
</evidence>
<evidence type="ECO:0000313" key="6">
    <source>
        <dbReference type="Proteomes" id="UP001374803"/>
    </source>
</evidence>
<evidence type="ECO:0000256" key="3">
    <source>
        <dbReference type="SAM" id="SignalP"/>
    </source>
</evidence>
<proteinExistence type="predicted"/>
<accession>A0ABZ2KV12</accession>